<evidence type="ECO:0000256" key="4">
    <source>
        <dbReference type="ARBA" id="ARBA00007837"/>
    </source>
</evidence>
<feature type="domain" description="GAF" evidence="14">
    <location>
        <begin position="17"/>
        <end position="164"/>
    </location>
</feature>
<dbReference type="InterPro" id="IPR015813">
    <property type="entry name" value="Pyrv/PenolPyrv_kinase-like_dom"/>
</dbReference>
<accession>A0AA42BPD7</accession>
<dbReference type="Gene3D" id="3.50.30.10">
    <property type="entry name" value="Phosphohistidine domain"/>
    <property type="match status" value="1"/>
</dbReference>
<gene>
    <name evidence="15" type="primary">ptsP</name>
    <name evidence="15" type="ORF">NLF92_05105</name>
</gene>
<dbReference type="GO" id="GO:0046872">
    <property type="term" value="F:metal ion binding"/>
    <property type="evidence" value="ECO:0007669"/>
    <property type="project" value="UniProtKB-KW"/>
</dbReference>
<dbReference type="InterPro" id="IPR000121">
    <property type="entry name" value="PEP_util_C"/>
</dbReference>
<evidence type="ECO:0000256" key="11">
    <source>
        <dbReference type="ARBA" id="ARBA00022723"/>
    </source>
</evidence>
<keyword evidence="7" id="KW-0963">Cytoplasm</keyword>
<dbReference type="InterPro" id="IPR008279">
    <property type="entry name" value="PEP-util_enz_mobile_dom"/>
</dbReference>
<comment type="caution">
    <text evidence="15">The sequence shown here is derived from an EMBL/GenBank/DDBJ whole genome shotgun (WGS) entry which is preliminary data.</text>
</comment>
<dbReference type="InterPro" id="IPR023151">
    <property type="entry name" value="PEP_util_CS"/>
</dbReference>
<evidence type="ECO:0000256" key="10">
    <source>
        <dbReference type="ARBA" id="ARBA00022683"/>
    </source>
</evidence>
<dbReference type="Pfam" id="PF05524">
    <property type="entry name" value="PEP-utilisers_N"/>
    <property type="match status" value="1"/>
</dbReference>
<keyword evidence="6" id="KW-0813">Transport</keyword>
<evidence type="ECO:0000256" key="5">
    <source>
        <dbReference type="ARBA" id="ARBA00012232"/>
    </source>
</evidence>
<keyword evidence="11" id="KW-0479">Metal-binding</keyword>
<evidence type="ECO:0000256" key="12">
    <source>
        <dbReference type="ARBA" id="ARBA00022777"/>
    </source>
</evidence>
<dbReference type="InterPro" id="IPR036618">
    <property type="entry name" value="PtsI_HPr-bd_sf"/>
</dbReference>
<dbReference type="InterPro" id="IPR040442">
    <property type="entry name" value="Pyrv_kinase-like_dom_sf"/>
</dbReference>
<dbReference type="InterPro" id="IPR029016">
    <property type="entry name" value="GAF-like_dom_sf"/>
</dbReference>
<dbReference type="EC" id="2.7.3.9" evidence="5"/>
<evidence type="ECO:0000256" key="3">
    <source>
        <dbReference type="ARBA" id="ARBA00004496"/>
    </source>
</evidence>
<dbReference type="SUPFAM" id="SSF47831">
    <property type="entry name" value="Enzyme I of the PEP:sugar phosphotransferase system HPr-binding (sub)domain"/>
    <property type="match status" value="1"/>
</dbReference>
<keyword evidence="9 15" id="KW-0808">Transferase</keyword>
<keyword evidence="16" id="KW-1185">Reference proteome</keyword>
<dbReference type="PANTHER" id="PTHR46244">
    <property type="entry name" value="PHOSPHOENOLPYRUVATE-PROTEIN PHOSPHOTRANSFERASE"/>
    <property type="match status" value="1"/>
</dbReference>
<dbReference type="GO" id="GO:0005737">
    <property type="term" value="C:cytoplasm"/>
    <property type="evidence" value="ECO:0007669"/>
    <property type="project" value="UniProtKB-SubCell"/>
</dbReference>
<evidence type="ECO:0000259" key="14">
    <source>
        <dbReference type="SMART" id="SM00065"/>
    </source>
</evidence>
<dbReference type="InterPro" id="IPR003018">
    <property type="entry name" value="GAF"/>
</dbReference>
<proteinExistence type="inferred from homology"/>
<dbReference type="PRINTS" id="PR01736">
    <property type="entry name" value="PHPHTRNFRASE"/>
</dbReference>
<protein>
    <recommendedName>
        <fullName evidence="5">phosphoenolpyruvate--protein phosphotransferase</fullName>
        <ecNumber evidence="5">2.7.3.9</ecNumber>
    </recommendedName>
</protein>
<dbReference type="InterPro" id="IPR006318">
    <property type="entry name" value="PTS_EI-like"/>
</dbReference>
<dbReference type="SUPFAM" id="SSF52009">
    <property type="entry name" value="Phosphohistidine domain"/>
    <property type="match status" value="1"/>
</dbReference>
<comment type="catalytic activity">
    <reaction evidence="1">
        <text>L-histidyl-[protein] + phosphoenolpyruvate = N(pros)-phospho-L-histidyl-[protein] + pyruvate</text>
        <dbReference type="Rhea" id="RHEA:23880"/>
        <dbReference type="Rhea" id="RHEA-COMP:9745"/>
        <dbReference type="Rhea" id="RHEA-COMP:9746"/>
        <dbReference type="ChEBI" id="CHEBI:15361"/>
        <dbReference type="ChEBI" id="CHEBI:29979"/>
        <dbReference type="ChEBI" id="CHEBI:58702"/>
        <dbReference type="ChEBI" id="CHEBI:64837"/>
        <dbReference type="EC" id="2.7.3.9"/>
    </reaction>
</comment>
<sequence length="760" mass="84219">MLTTLKRIVQELNRIPGLDPAIQRLVFLVKEAMQVDSCSLYLADYQHQHFVLRATDGLASAAIGQVKIGFSEGLIGLVGQREEPLNIENAHEHPRFKHFSEVQEENYNAFLGTPIIYQRKVLGVLTMQHKERRRFSEDEEAFLVTLATQIALEIANADMLGELMQSESNALPSGTQEIVGVAGSTGLALGVGFVYQQNITLDQIVNRKSTDIRTSIQLYRDAVSATRTEVNKLSSGLDDSLPDDVKGIFVLYDQLLDANSLGREVEAQIKDGWDAPTALKIVINDYAGRFRAMEDPYMQERAVDIIDLSNRILANIVKTEKPDVALPAYPFILVAEEISAPMLAEMPTEYLQGVIAIRGSQNSHAAILARAMGLPAIMGVNSILPAILQDKLLFIDGYAGTITVSPGAVKEAEFQALIAEEAELFGKMEAQADLPTITTDQHTVELMINAGLSVDIDLQDKPNVTGVGLFRTEIPFMLREGFPSEQEQFTLYREILQAHPDKEITMRTLDVGGDKPLPYFPIVEDNPFLGWRGIRMTLDQPEIFLVQARAMIRASEDLTNLHILLPMITTVSEVKEAKRLLQQAFFEVKDESLANRSTLMMPKIGIMIEVPAAAHQIPHLAAEVDFFSVGTNDLTQYLLAVDRNNPKVSTLYNSFHPAVLAVLQEIVDKAKLMHTPITVCGEMAGDPAGAILLMAMGYTKLSMSAYNIRKINWVLRSIQLYSAQHLLSEVINMPDAQQIKTRIDMYLEEHQLGGLVRAGA</sequence>
<dbReference type="SUPFAM" id="SSF55781">
    <property type="entry name" value="GAF domain-like"/>
    <property type="match status" value="1"/>
</dbReference>
<evidence type="ECO:0000256" key="9">
    <source>
        <dbReference type="ARBA" id="ARBA00022679"/>
    </source>
</evidence>
<name>A0AA42BPD7_9ALTE</name>
<dbReference type="Pfam" id="PF02896">
    <property type="entry name" value="PEP-utilizers_C"/>
    <property type="match status" value="1"/>
</dbReference>
<keyword evidence="13" id="KW-0460">Magnesium</keyword>
<dbReference type="InterPro" id="IPR008731">
    <property type="entry name" value="PTS_EIN"/>
</dbReference>
<dbReference type="SUPFAM" id="SSF51621">
    <property type="entry name" value="Phosphoenolpyruvate/pyruvate domain"/>
    <property type="match status" value="1"/>
</dbReference>
<dbReference type="NCBIfam" id="TIGR01417">
    <property type="entry name" value="PTS_I_fam"/>
    <property type="match status" value="1"/>
</dbReference>
<evidence type="ECO:0000256" key="1">
    <source>
        <dbReference type="ARBA" id="ARBA00000683"/>
    </source>
</evidence>
<organism evidence="15 16">
    <name type="scientific">Opacimonas viscosa</name>
    <dbReference type="NCBI Taxonomy" id="2961944"/>
    <lineage>
        <taxon>Bacteria</taxon>
        <taxon>Pseudomonadati</taxon>
        <taxon>Pseudomonadota</taxon>
        <taxon>Gammaproteobacteria</taxon>
        <taxon>Alteromonadales</taxon>
        <taxon>Alteromonadaceae</taxon>
        <taxon>Opacimonas</taxon>
    </lineage>
</organism>
<comment type="cofactor">
    <cofactor evidence="2">
        <name>Mg(2+)</name>
        <dbReference type="ChEBI" id="CHEBI:18420"/>
    </cofactor>
</comment>
<keyword evidence="10" id="KW-0598">Phosphotransferase system</keyword>
<keyword evidence="12" id="KW-0418">Kinase</keyword>
<dbReference type="RefSeq" id="WP_254099584.1">
    <property type="nucleotide sequence ID" value="NZ_JANATA010000006.1"/>
</dbReference>
<evidence type="ECO:0000313" key="15">
    <source>
        <dbReference type="EMBL" id="MCP3428321.1"/>
    </source>
</evidence>
<dbReference type="Pfam" id="PF00391">
    <property type="entry name" value="PEP-utilizers"/>
    <property type="match status" value="1"/>
</dbReference>
<dbReference type="GO" id="GO:0009401">
    <property type="term" value="P:phosphoenolpyruvate-dependent sugar phosphotransferase system"/>
    <property type="evidence" value="ECO:0007669"/>
    <property type="project" value="UniProtKB-KW"/>
</dbReference>
<comment type="similarity">
    <text evidence="4">Belongs to the PEP-utilizing enzyme family.</text>
</comment>
<dbReference type="GO" id="GO:0008965">
    <property type="term" value="F:phosphoenolpyruvate-protein phosphotransferase activity"/>
    <property type="evidence" value="ECO:0007669"/>
    <property type="project" value="UniProtKB-EC"/>
</dbReference>
<evidence type="ECO:0000256" key="6">
    <source>
        <dbReference type="ARBA" id="ARBA00022448"/>
    </source>
</evidence>
<evidence type="ECO:0000256" key="2">
    <source>
        <dbReference type="ARBA" id="ARBA00001946"/>
    </source>
</evidence>
<evidence type="ECO:0000256" key="13">
    <source>
        <dbReference type="ARBA" id="ARBA00022842"/>
    </source>
</evidence>
<dbReference type="Gene3D" id="3.20.20.60">
    <property type="entry name" value="Phosphoenolpyruvate-binding domains"/>
    <property type="match status" value="1"/>
</dbReference>
<dbReference type="SMART" id="SM00065">
    <property type="entry name" value="GAF"/>
    <property type="match status" value="1"/>
</dbReference>
<comment type="subcellular location">
    <subcellularLocation>
        <location evidence="3">Cytoplasm</location>
    </subcellularLocation>
</comment>
<dbReference type="InterPro" id="IPR036637">
    <property type="entry name" value="Phosphohistidine_dom_sf"/>
</dbReference>
<dbReference type="Gene3D" id="3.30.450.40">
    <property type="match status" value="1"/>
</dbReference>
<keyword evidence="8" id="KW-0762">Sugar transport</keyword>
<dbReference type="NCBIfam" id="NF008283">
    <property type="entry name" value="PRK11061.1"/>
    <property type="match status" value="1"/>
</dbReference>
<evidence type="ECO:0000256" key="8">
    <source>
        <dbReference type="ARBA" id="ARBA00022597"/>
    </source>
</evidence>
<evidence type="ECO:0000256" key="7">
    <source>
        <dbReference type="ARBA" id="ARBA00022490"/>
    </source>
</evidence>
<evidence type="ECO:0000313" key="16">
    <source>
        <dbReference type="Proteomes" id="UP001165413"/>
    </source>
</evidence>
<dbReference type="AlphaFoldDB" id="A0AA42BPD7"/>
<dbReference type="PROSITE" id="PS00742">
    <property type="entry name" value="PEP_ENZYMES_2"/>
    <property type="match status" value="1"/>
</dbReference>
<dbReference type="GO" id="GO:0016301">
    <property type="term" value="F:kinase activity"/>
    <property type="evidence" value="ECO:0007669"/>
    <property type="project" value="UniProtKB-KW"/>
</dbReference>
<dbReference type="PANTHER" id="PTHR46244:SF1">
    <property type="entry name" value="PHOSPHOENOLPYRUVATE-DEPENDENT PHOSPHOTRANSFERASE SYSTEM"/>
    <property type="match status" value="1"/>
</dbReference>
<dbReference type="Pfam" id="PF01590">
    <property type="entry name" value="GAF"/>
    <property type="match status" value="1"/>
</dbReference>
<dbReference type="Proteomes" id="UP001165413">
    <property type="component" value="Unassembled WGS sequence"/>
</dbReference>
<dbReference type="Gene3D" id="1.10.274.10">
    <property type="entry name" value="PtsI, HPr-binding domain"/>
    <property type="match status" value="1"/>
</dbReference>
<dbReference type="InterPro" id="IPR050499">
    <property type="entry name" value="PEP-utilizing_PTS_enzyme"/>
</dbReference>
<reference evidence="15" key="1">
    <citation type="submission" date="2022-07" db="EMBL/GenBank/DDBJ databases">
        <title>Characterization of the Novel Bacterium Alteromonas immobilis LMIT006 and Alteromonas gregis LMIT007.</title>
        <authorList>
            <person name="Lin X."/>
        </authorList>
    </citation>
    <scope>NUCLEOTIDE SEQUENCE</scope>
    <source>
        <strain evidence="15">LMIT007</strain>
    </source>
</reference>
<dbReference type="EMBL" id="JANATA010000006">
    <property type="protein sequence ID" value="MCP3428321.1"/>
    <property type="molecule type" value="Genomic_DNA"/>
</dbReference>